<comment type="caution">
    <text evidence="1">The sequence shown here is derived from an EMBL/GenBank/DDBJ whole genome shotgun (WGS) entry which is preliminary data.</text>
</comment>
<dbReference type="HOGENOM" id="CLU_3402318_0_0_0"/>
<organism evidence="1 2">
    <name type="scientific">Blastopirellula marina DSM 3645</name>
    <dbReference type="NCBI Taxonomy" id="314230"/>
    <lineage>
        <taxon>Bacteria</taxon>
        <taxon>Pseudomonadati</taxon>
        <taxon>Planctomycetota</taxon>
        <taxon>Planctomycetia</taxon>
        <taxon>Pirellulales</taxon>
        <taxon>Pirellulaceae</taxon>
        <taxon>Blastopirellula</taxon>
    </lineage>
</organism>
<evidence type="ECO:0000313" key="2">
    <source>
        <dbReference type="Proteomes" id="UP000004358"/>
    </source>
</evidence>
<dbReference type="EMBL" id="AANZ01000014">
    <property type="protein sequence ID" value="EAQ79542.1"/>
    <property type="molecule type" value="Genomic_DNA"/>
</dbReference>
<dbReference type="AlphaFoldDB" id="A3ZW44"/>
<name>A3ZW44_9BACT</name>
<protein>
    <submittedName>
        <fullName evidence="1">Uncharacterized protein</fullName>
    </submittedName>
</protein>
<reference evidence="1 2" key="1">
    <citation type="submission" date="2006-02" db="EMBL/GenBank/DDBJ databases">
        <authorList>
            <person name="Amann R."/>
            <person name="Ferriera S."/>
            <person name="Johnson J."/>
            <person name="Kravitz S."/>
            <person name="Halpern A."/>
            <person name="Remington K."/>
            <person name="Beeson K."/>
            <person name="Tran B."/>
            <person name="Rogers Y.-H."/>
            <person name="Friedman R."/>
            <person name="Venter J.C."/>
        </authorList>
    </citation>
    <scope>NUCLEOTIDE SEQUENCE [LARGE SCALE GENOMIC DNA]</scope>
    <source>
        <strain evidence="1 2">DSM 3645</strain>
    </source>
</reference>
<proteinExistence type="predicted"/>
<dbReference type="Proteomes" id="UP000004358">
    <property type="component" value="Unassembled WGS sequence"/>
</dbReference>
<accession>A3ZW44</accession>
<evidence type="ECO:0000313" key="1">
    <source>
        <dbReference type="EMBL" id="EAQ79542.1"/>
    </source>
</evidence>
<sequence>MCGEVRNSENGGKRRQFAHASAYRITALNT</sequence>
<gene>
    <name evidence="1" type="ORF">DSM3645_03663</name>
</gene>